<dbReference type="EMBL" id="JAGTTN010000009">
    <property type="protein sequence ID" value="MCC2034108.1"/>
    <property type="molecule type" value="Genomic_DNA"/>
</dbReference>
<evidence type="ECO:0000256" key="1">
    <source>
        <dbReference type="ARBA" id="ARBA00008857"/>
    </source>
</evidence>
<dbReference type="InterPro" id="IPR004107">
    <property type="entry name" value="Integrase_SAM-like_N"/>
</dbReference>
<evidence type="ECO:0000259" key="6">
    <source>
        <dbReference type="PROSITE" id="PS51898"/>
    </source>
</evidence>
<evidence type="ECO:0000256" key="5">
    <source>
        <dbReference type="PROSITE-ProRule" id="PRU01248"/>
    </source>
</evidence>
<dbReference type="Pfam" id="PF00589">
    <property type="entry name" value="Phage_integrase"/>
    <property type="match status" value="1"/>
</dbReference>
<feature type="domain" description="Core-binding (CB)" evidence="7">
    <location>
        <begin position="1"/>
        <end position="74"/>
    </location>
</feature>
<comment type="caution">
    <text evidence="8">The sequence shown here is derived from an EMBL/GenBank/DDBJ whole genome shotgun (WGS) entry which is preliminary data.</text>
</comment>
<evidence type="ECO:0000256" key="3">
    <source>
        <dbReference type="ARBA" id="ARBA00023125"/>
    </source>
</evidence>
<organism evidence="8 9">
    <name type="scientific">Microbacterium allomyrinae</name>
    <dbReference type="NCBI Taxonomy" id="2830666"/>
    <lineage>
        <taxon>Bacteria</taxon>
        <taxon>Bacillati</taxon>
        <taxon>Actinomycetota</taxon>
        <taxon>Actinomycetes</taxon>
        <taxon>Micrococcales</taxon>
        <taxon>Microbacteriaceae</taxon>
        <taxon>Microbacterium</taxon>
    </lineage>
</organism>
<dbReference type="PANTHER" id="PTHR30349">
    <property type="entry name" value="PHAGE INTEGRASE-RELATED"/>
    <property type="match status" value="1"/>
</dbReference>
<protein>
    <submittedName>
        <fullName evidence="8">Tyrosine-type recombinase/integrase</fullName>
    </submittedName>
</protein>
<dbReference type="InterPro" id="IPR044068">
    <property type="entry name" value="CB"/>
</dbReference>
<keyword evidence="9" id="KW-1185">Reference proteome</keyword>
<dbReference type="RefSeq" id="WP_229386106.1">
    <property type="nucleotide sequence ID" value="NZ_JAGTTN010000009.1"/>
</dbReference>
<dbReference type="GO" id="GO:0003677">
    <property type="term" value="F:DNA binding"/>
    <property type="evidence" value="ECO:0007669"/>
    <property type="project" value="UniProtKB-UniRule"/>
</dbReference>
<dbReference type="InterPro" id="IPR050090">
    <property type="entry name" value="Tyrosine_recombinase_XerCD"/>
</dbReference>
<dbReference type="InterPro" id="IPR011010">
    <property type="entry name" value="DNA_brk_join_enz"/>
</dbReference>
<evidence type="ECO:0000256" key="2">
    <source>
        <dbReference type="ARBA" id="ARBA00022908"/>
    </source>
</evidence>
<accession>A0A9X1S5D3</accession>
<dbReference type="Pfam" id="PF02899">
    <property type="entry name" value="Phage_int_SAM_1"/>
    <property type="match status" value="1"/>
</dbReference>
<dbReference type="PANTHER" id="PTHR30349:SF41">
    <property type="entry name" value="INTEGRASE_RECOMBINASE PROTEIN MJ0367-RELATED"/>
    <property type="match status" value="1"/>
</dbReference>
<dbReference type="PROSITE" id="PS51898">
    <property type="entry name" value="TYR_RECOMBINASE"/>
    <property type="match status" value="1"/>
</dbReference>
<dbReference type="AlphaFoldDB" id="A0A9X1S5D3"/>
<evidence type="ECO:0000313" key="8">
    <source>
        <dbReference type="EMBL" id="MCC2034108.1"/>
    </source>
</evidence>
<dbReference type="PROSITE" id="PS51900">
    <property type="entry name" value="CB"/>
    <property type="match status" value="1"/>
</dbReference>
<dbReference type="Proteomes" id="UP001139354">
    <property type="component" value="Unassembled WGS sequence"/>
</dbReference>
<sequence>MLIDEYLAYLADVRRLSHNTVRLRSTYMTKLAVDFDLRTVTTVQLRTWIAQPVWSAQTVNAVTATFRSFYRWALEAGHLEHDPAMPLRSLPVPPRKPRIASRAHVDAGLASKRLEVRALTMLGAECGLRVHEIAKLHRRDRADDWLTIIGKGGQQRSVHLSPELGTVLDELEAKHPDSDWYFTSRTGRHVTTETLRAWSRRELGTNPHSLRHLAGTTVYRGTGNNLRVTQVFLGHRYPATTAIYVHVERDDLIAAGAASRLAA</sequence>
<dbReference type="GO" id="GO:0015074">
    <property type="term" value="P:DNA integration"/>
    <property type="evidence" value="ECO:0007669"/>
    <property type="project" value="UniProtKB-KW"/>
</dbReference>
<comment type="similarity">
    <text evidence="1">Belongs to the 'phage' integrase family.</text>
</comment>
<name>A0A9X1S5D3_9MICO</name>
<keyword evidence="3 5" id="KW-0238">DNA-binding</keyword>
<keyword evidence="4" id="KW-0233">DNA recombination</keyword>
<dbReference type="InterPro" id="IPR002104">
    <property type="entry name" value="Integrase_catalytic"/>
</dbReference>
<dbReference type="InterPro" id="IPR013762">
    <property type="entry name" value="Integrase-like_cat_sf"/>
</dbReference>
<dbReference type="CDD" id="cd00397">
    <property type="entry name" value="DNA_BRE_C"/>
    <property type="match status" value="1"/>
</dbReference>
<feature type="domain" description="Tyr recombinase" evidence="6">
    <location>
        <begin position="95"/>
        <end position="257"/>
    </location>
</feature>
<dbReference type="Gene3D" id="1.10.443.10">
    <property type="entry name" value="Intergrase catalytic core"/>
    <property type="match status" value="1"/>
</dbReference>
<dbReference type="GO" id="GO:0006310">
    <property type="term" value="P:DNA recombination"/>
    <property type="evidence" value="ECO:0007669"/>
    <property type="project" value="UniProtKB-KW"/>
</dbReference>
<dbReference type="SUPFAM" id="SSF56349">
    <property type="entry name" value="DNA breaking-rejoining enzymes"/>
    <property type="match status" value="1"/>
</dbReference>
<proteinExistence type="inferred from homology"/>
<reference evidence="8" key="1">
    <citation type="submission" date="2021-04" db="EMBL/GenBank/DDBJ databases">
        <title>Microbacterium tenobrionis sp. nov. and Microbacterium allomyrinae sp. nov., isolated from larvae of Tenobrio molitor and Allomyrina dichotoma, respectively.</title>
        <authorList>
            <person name="Lee S.D."/>
        </authorList>
    </citation>
    <scope>NUCLEOTIDE SEQUENCE</scope>
    <source>
        <strain evidence="8">BWT-G7</strain>
    </source>
</reference>
<evidence type="ECO:0000259" key="7">
    <source>
        <dbReference type="PROSITE" id="PS51900"/>
    </source>
</evidence>
<gene>
    <name evidence="8" type="ORF">KEC57_18120</name>
</gene>
<dbReference type="InterPro" id="IPR010998">
    <property type="entry name" value="Integrase_recombinase_N"/>
</dbReference>
<evidence type="ECO:0000256" key="4">
    <source>
        <dbReference type="ARBA" id="ARBA00023172"/>
    </source>
</evidence>
<dbReference type="Gene3D" id="1.10.150.130">
    <property type="match status" value="1"/>
</dbReference>
<evidence type="ECO:0000313" key="9">
    <source>
        <dbReference type="Proteomes" id="UP001139354"/>
    </source>
</evidence>
<keyword evidence="2" id="KW-0229">DNA integration</keyword>